<sequence>MEPIPSLIVPSLSKTISFCVICEFEVLEVKDKLTIDLSTAFIQVRSDYLRTLHTQPSWATTQLKLSLIESDILVVAHMKAQLWVKIITGGLR</sequence>
<dbReference type="AlphaFoldDB" id="A0AAE1VE39"/>
<evidence type="ECO:0000313" key="2">
    <source>
        <dbReference type="Proteomes" id="UP001291623"/>
    </source>
</evidence>
<comment type="caution">
    <text evidence="1">The sequence shown here is derived from an EMBL/GenBank/DDBJ whole genome shotgun (WGS) entry which is preliminary data.</text>
</comment>
<evidence type="ECO:0000313" key="1">
    <source>
        <dbReference type="EMBL" id="KAK4366503.1"/>
    </source>
</evidence>
<protein>
    <submittedName>
        <fullName evidence="1">Uncharacterized protein</fullName>
    </submittedName>
</protein>
<dbReference type="Proteomes" id="UP001291623">
    <property type="component" value="Unassembled WGS sequence"/>
</dbReference>
<dbReference type="EMBL" id="JAVYJV010000007">
    <property type="protein sequence ID" value="KAK4366503.1"/>
    <property type="molecule type" value="Genomic_DNA"/>
</dbReference>
<reference evidence="1" key="1">
    <citation type="submission" date="2023-12" db="EMBL/GenBank/DDBJ databases">
        <title>Genome assembly of Anisodus tanguticus.</title>
        <authorList>
            <person name="Wang Y.-J."/>
        </authorList>
    </citation>
    <scope>NUCLEOTIDE SEQUENCE</scope>
    <source>
        <strain evidence="1">KB-2021</strain>
        <tissue evidence="1">Leaf</tissue>
    </source>
</reference>
<keyword evidence="2" id="KW-1185">Reference proteome</keyword>
<name>A0AAE1VE39_9SOLA</name>
<gene>
    <name evidence="1" type="ORF">RND71_014383</name>
</gene>
<proteinExistence type="predicted"/>
<accession>A0AAE1VE39</accession>
<organism evidence="1 2">
    <name type="scientific">Anisodus tanguticus</name>
    <dbReference type="NCBI Taxonomy" id="243964"/>
    <lineage>
        <taxon>Eukaryota</taxon>
        <taxon>Viridiplantae</taxon>
        <taxon>Streptophyta</taxon>
        <taxon>Embryophyta</taxon>
        <taxon>Tracheophyta</taxon>
        <taxon>Spermatophyta</taxon>
        <taxon>Magnoliopsida</taxon>
        <taxon>eudicotyledons</taxon>
        <taxon>Gunneridae</taxon>
        <taxon>Pentapetalae</taxon>
        <taxon>asterids</taxon>
        <taxon>lamiids</taxon>
        <taxon>Solanales</taxon>
        <taxon>Solanaceae</taxon>
        <taxon>Solanoideae</taxon>
        <taxon>Hyoscyameae</taxon>
        <taxon>Anisodus</taxon>
    </lineage>
</organism>